<keyword evidence="3" id="KW-1185">Reference proteome</keyword>
<dbReference type="Pfam" id="PF12502">
    <property type="entry name" value="DUF3710"/>
    <property type="match status" value="1"/>
</dbReference>
<dbReference type="RefSeq" id="WP_142119567.1">
    <property type="nucleotide sequence ID" value="NZ_BAAASV010000007.1"/>
</dbReference>
<dbReference type="EMBL" id="VFOS01000001">
    <property type="protein sequence ID" value="TQL64547.1"/>
    <property type="molecule type" value="Genomic_DNA"/>
</dbReference>
<name>A0A542ZW12_RARFA</name>
<dbReference type="AlphaFoldDB" id="A0A542ZW12"/>
<dbReference type="Proteomes" id="UP000315389">
    <property type="component" value="Unassembled WGS sequence"/>
</dbReference>
<evidence type="ECO:0000313" key="3">
    <source>
        <dbReference type="Proteomes" id="UP000315389"/>
    </source>
</evidence>
<proteinExistence type="predicted"/>
<organism evidence="2 3">
    <name type="scientific">Rarobacter faecitabidus</name>
    <dbReference type="NCBI Taxonomy" id="13243"/>
    <lineage>
        <taxon>Bacteria</taxon>
        <taxon>Bacillati</taxon>
        <taxon>Actinomycetota</taxon>
        <taxon>Actinomycetes</taxon>
        <taxon>Micrococcales</taxon>
        <taxon>Rarobacteraceae</taxon>
        <taxon>Rarobacter</taxon>
    </lineage>
</organism>
<dbReference type="OrthoDB" id="8480367at2"/>
<accession>A0A542ZW12</accession>
<sequence length="243" mass="25457">MGIFSRKSKGESSTPEAEHESAESTLSGAADEESRGTERAATGPWDVTERPEPGELIDFGALRVPGVDGMSVRLQADSQDVIGGITIQIDQSSLQLNVFAAPRNSGVWDDVRSEVAASITRDGGVADEAQGPFGTELHARVPVNTPRGGSHGLAPARFIGVDGPRWFVRAVITGKAAVDEAAAKDLEGIIGGIVVVRGTEARPPREVLALTAPNVVAPAPATPEAKPDDFNPLERGPEITEIR</sequence>
<reference evidence="2 3" key="1">
    <citation type="submission" date="2019-06" db="EMBL/GenBank/DDBJ databases">
        <title>Sequencing the genomes of 1000 actinobacteria strains.</title>
        <authorList>
            <person name="Klenk H.-P."/>
        </authorList>
    </citation>
    <scope>NUCLEOTIDE SEQUENCE [LARGE SCALE GENOMIC DNA]</scope>
    <source>
        <strain evidence="2 3">DSM 4813</strain>
    </source>
</reference>
<feature type="region of interest" description="Disordered" evidence="1">
    <location>
        <begin position="1"/>
        <end position="52"/>
    </location>
</feature>
<evidence type="ECO:0000313" key="2">
    <source>
        <dbReference type="EMBL" id="TQL64547.1"/>
    </source>
</evidence>
<dbReference type="InterPro" id="IPR022183">
    <property type="entry name" value="DUF3710"/>
</dbReference>
<gene>
    <name evidence="2" type="ORF">FB461_1053</name>
</gene>
<feature type="region of interest" description="Disordered" evidence="1">
    <location>
        <begin position="217"/>
        <end position="243"/>
    </location>
</feature>
<comment type="caution">
    <text evidence="2">The sequence shown here is derived from an EMBL/GenBank/DDBJ whole genome shotgun (WGS) entry which is preliminary data.</text>
</comment>
<evidence type="ECO:0000256" key="1">
    <source>
        <dbReference type="SAM" id="MobiDB-lite"/>
    </source>
</evidence>
<protein>
    <submittedName>
        <fullName evidence="2">Uncharacterized protein DUF3710</fullName>
    </submittedName>
</protein>